<dbReference type="Proteomes" id="UP000249417">
    <property type="component" value="Unassembled WGS sequence"/>
</dbReference>
<comment type="caution">
    <text evidence="1">The sequence shown here is derived from an EMBL/GenBank/DDBJ whole genome shotgun (WGS) entry which is preliminary data.</text>
</comment>
<evidence type="ECO:0000313" key="1">
    <source>
        <dbReference type="EMBL" id="PZQ47872.1"/>
    </source>
</evidence>
<organism evidence="1 2">
    <name type="scientific">Micavibrio aeruginosavorus</name>
    <dbReference type="NCBI Taxonomy" id="349221"/>
    <lineage>
        <taxon>Bacteria</taxon>
        <taxon>Pseudomonadati</taxon>
        <taxon>Bdellovibrionota</taxon>
        <taxon>Bdellovibrionia</taxon>
        <taxon>Bdellovibrionales</taxon>
        <taxon>Pseudobdellovibrionaceae</taxon>
        <taxon>Micavibrio</taxon>
    </lineage>
</organism>
<accession>A0A2W5N346</accession>
<dbReference type="AlphaFoldDB" id="A0A2W5N346"/>
<sequence>MLVETVFHGVKFWPTRSKILVETAALTSFNLSSFNHFMKEPSMAYYIHASLYEVKTNLSKFVRALDRGLTDFVIIQRYGRNMAYMRPFKDRTAEKVLWPKQPADFEMWERAEFIEDGGKPSRRP</sequence>
<dbReference type="EMBL" id="QFQB01000009">
    <property type="protein sequence ID" value="PZQ47872.1"/>
    <property type="molecule type" value="Genomic_DNA"/>
</dbReference>
<proteinExistence type="predicted"/>
<reference evidence="1 2" key="1">
    <citation type="submission" date="2017-08" db="EMBL/GenBank/DDBJ databases">
        <title>Infants hospitalized years apart are colonized by the same room-sourced microbial strains.</title>
        <authorList>
            <person name="Brooks B."/>
            <person name="Olm M.R."/>
            <person name="Firek B.A."/>
            <person name="Baker R."/>
            <person name="Thomas B.C."/>
            <person name="Morowitz M.J."/>
            <person name="Banfield J.F."/>
        </authorList>
    </citation>
    <scope>NUCLEOTIDE SEQUENCE [LARGE SCALE GENOMIC DNA]</scope>
    <source>
        <strain evidence="1">S2_005_002_R2_29</strain>
    </source>
</reference>
<protein>
    <submittedName>
        <fullName evidence="1">Uncharacterized protein</fullName>
    </submittedName>
</protein>
<gene>
    <name evidence="1" type="ORF">DI551_02605</name>
</gene>
<name>A0A2W5N346_9BACT</name>
<evidence type="ECO:0000313" key="2">
    <source>
        <dbReference type="Proteomes" id="UP000249417"/>
    </source>
</evidence>